<reference evidence="2" key="1">
    <citation type="journal article" date="2023" name="Front. Plant Sci.">
        <title>Chromosomal-level genome assembly of Melastoma candidum provides insights into trichome evolution.</title>
        <authorList>
            <person name="Zhong Y."/>
            <person name="Wu W."/>
            <person name="Sun C."/>
            <person name="Zou P."/>
            <person name="Liu Y."/>
            <person name="Dai S."/>
            <person name="Zhou R."/>
        </authorList>
    </citation>
    <scope>NUCLEOTIDE SEQUENCE [LARGE SCALE GENOMIC DNA]</scope>
</reference>
<protein>
    <submittedName>
        <fullName evidence="1">Uncharacterized protein</fullName>
    </submittedName>
</protein>
<gene>
    <name evidence="1" type="ORF">MLD38_014759</name>
</gene>
<dbReference type="EMBL" id="CM042883">
    <property type="protein sequence ID" value="KAI4377071.1"/>
    <property type="molecule type" value="Genomic_DNA"/>
</dbReference>
<sequence>MYENHLSLMDAAFHLDEGGRSNFIHILMQSLGSSYACLWSLSSPAPSYLFYLDGWFQDSSNLRSNVIFNQYKQSLFPVQPRHGQVPGLAFGNNVPYIEVRDDRLLTLASNDAQQQFYQEARIKIAVFMGCQSGEIELGFSDVPLADLEMQIMNLFPEDFSRHLPVRDLPMLAENPNPLSSSSSSLRSLSLDSPEYSSLFLGLPTTTSSPCQALSVIPTTTGTTATCPPPLPQFPTPESDHAAMTSAFLAVMASPSLFPTSQQPQQQAPQEEQQLQQPLPSPRPSAFKSYMAATQFKPSSSRRLSMLKRAITYYRSMNMIRIGERMQGAAISSGSNCRPISATQMHHMMSERKRREKLNESFQSLKALLPPGTKKDKASVLGTTREYLRSLSSQVEDLRRKNAILEAQHLPPPTNESARDEPAPNGSSPDQMRCGVKVHIHTISDMASTSSQERIVDLQVTARGYIPTTDLVIRILEFMNQTRNINVLSIEADARVTQRSGIVNHVSMRLHVQGDDWDESALGEAVRRVVADLPPSQ</sequence>
<name>A0ACB9RD62_9MYRT</name>
<accession>A0ACB9RD62</accession>
<comment type="caution">
    <text evidence="1">The sequence shown here is derived from an EMBL/GenBank/DDBJ whole genome shotgun (WGS) entry which is preliminary data.</text>
</comment>
<organism evidence="1 2">
    <name type="scientific">Melastoma candidum</name>
    <dbReference type="NCBI Taxonomy" id="119954"/>
    <lineage>
        <taxon>Eukaryota</taxon>
        <taxon>Viridiplantae</taxon>
        <taxon>Streptophyta</taxon>
        <taxon>Embryophyta</taxon>
        <taxon>Tracheophyta</taxon>
        <taxon>Spermatophyta</taxon>
        <taxon>Magnoliopsida</taxon>
        <taxon>eudicotyledons</taxon>
        <taxon>Gunneridae</taxon>
        <taxon>Pentapetalae</taxon>
        <taxon>rosids</taxon>
        <taxon>malvids</taxon>
        <taxon>Myrtales</taxon>
        <taxon>Melastomataceae</taxon>
        <taxon>Melastomatoideae</taxon>
        <taxon>Melastomateae</taxon>
        <taxon>Melastoma</taxon>
    </lineage>
</organism>
<evidence type="ECO:0000313" key="1">
    <source>
        <dbReference type="EMBL" id="KAI4377071.1"/>
    </source>
</evidence>
<keyword evidence="2" id="KW-1185">Reference proteome</keyword>
<proteinExistence type="predicted"/>
<dbReference type="Proteomes" id="UP001057402">
    <property type="component" value="Chromosome 4"/>
</dbReference>
<evidence type="ECO:0000313" key="2">
    <source>
        <dbReference type="Proteomes" id="UP001057402"/>
    </source>
</evidence>